<dbReference type="InterPro" id="IPR000653">
    <property type="entry name" value="DegT/StrS_aminotransferase"/>
</dbReference>
<dbReference type="GO" id="GO:0030170">
    <property type="term" value="F:pyridoxal phosphate binding"/>
    <property type="evidence" value="ECO:0007669"/>
    <property type="project" value="TreeGrafter"/>
</dbReference>
<dbReference type="Pfam" id="PF13649">
    <property type="entry name" value="Methyltransf_25"/>
    <property type="match status" value="1"/>
</dbReference>
<dbReference type="CDD" id="cd02440">
    <property type="entry name" value="AdoMet_MTases"/>
    <property type="match status" value="1"/>
</dbReference>
<dbReference type="InterPro" id="IPR015424">
    <property type="entry name" value="PyrdxlP-dep_Trfase"/>
</dbReference>
<dbReference type="PANTHER" id="PTHR30244">
    <property type="entry name" value="TRANSAMINASE"/>
    <property type="match status" value="1"/>
</dbReference>
<dbReference type="PANTHER" id="PTHR30244:SF34">
    <property type="entry name" value="DTDP-4-AMINO-4,6-DIDEOXYGALACTOSE TRANSAMINASE"/>
    <property type="match status" value="1"/>
</dbReference>
<evidence type="ECO:0000259" key="1">
    <source>
        <dbReference type="Pfam" id="PF13649"/>
    </source>
</evidence>
<dbReference type="SUPFAM" id="SSF53335">
    <property type="entry name" value="S-adenosyl-L-methionine-dependent methyltransferases"/>
    <property type="match status" value="1"/>
</dbReference>
<dbReference type="Gene3D" id="3.40.640.10">
    <property type="entry name" value="Type I PLP-dependent aspartate aminotransferase-like (Major domain)"/>
    <property type="match status" value="1"/>
</dbReference>
<name>A0A6C0AW49_9ZZZZ</name>
<dbReference type="Pfam" id="PF01041">
    <property type="entry name" value="DegT_DnrJ_EryC1"/>
    <property type="match status" value="1"/>
</dbReference>
<protein>
    <recommendedName>
        <fullName evidence="1">Methyltransferase domain-containing protein</fullName>
    </recommendedName>
</protein>
<proteinExistence type="predicted"/>
<dbReference type="InterPro" id="IPR015422">
    <property type="entry name" value="PyrdxlP-dep_Trfase_small"/>
</dbReference>
<sequence>MSIQTDYWRNRDWVTNRSESDNCNNPLVTKISEIGKNKIILDIGCGTGRYLQMFGKMCKKLYGIDFMEYNIENAEKIKPGNCEVFVDDVTDLKFNKNIDIIYTQVVLQHVHPTQIDKAVENLTNLNAEDIVLWETSSLKKNSTNHIDKSLYSWSHDYKSIMLEYGYREFEKKAQLSPITDPDICTYCYHFKKIKIEFTKPYIDEQIVKSVCDSLESGWITTGPKVMELENIISNKFNVENVLCLNSWTTAAEIILKWFGVTDGDEIIIPVSTYCATCNIGLHCGAKIIMVDIDDDLNINVEKIKNVITNKTKVIIPVDIGGVSCKYDKILDIVKNVDVNNLFTPINEIQNKLGRILILSDAAHSIGSRYNDKFACNYADFTVYSFHAVKNITTAEGGAICFNLPSQFNNSEVYNFFKIFTLHGQNKTAMDKYVSTTSKYNYWEYDILMPGYKCNMPDVLASIGVEQMKVFDKLTNTRRYICKEYIRNLHHCKHIHLYTNINNIYKSSCHLFCIKLIDFTNEERNRLMNKLVDKNIKMNIHFKPLPLLTAYSNLNYDMSNFPNAMNIYSNIISLPLHYNLDINDISFISKCIIEEIHNIKNTNKISPDLFHSNPSNMVTIVKNSNNLKLLSHKDTSTPGFYFDHSFKTNNSHILSIHTSSANIGMSTNSNNLFISHKKFYVENIYHIKYYISDITSNQTVRFYICLENITKKIGDSYYLYDVRIEEDKSHEKDQIYIGSLSAKWFIHNNLNEINCQEININNYNLNYTDKFVKKPFLLFGFYHPSKWELYYKHMFSETNKIIIYLIGTDMEHIKSMDNKERDELNAFLNIYKKNIRVCVENTNCIKDIKPLLDIFKDDIHELPLPSNKYLFSSYNFKVDNLHIGCYVPSSRMDYFNFDIIYKVIEKCPQYIFYLYDHNGFSLPEKYTLLSNIKMLPKTNINEIYKMINCSIRIPQHDGEPQTGVEIMSQGKPFLYNRPMKHCVYIEPNIDTYVENIIQKLEDLSKNIVYNKETAEYYEKRNGIDNFMKILNNLYI</sequence>
<reference evidence="2" key="1">
    <citation type="journal article" date="2020" name="Nature">
        <title>Giant virus diversity and host interactions through global metagenomics.</title>
        <authorList>
            <person name="Schulz F."/>
            <person name="Roux S."/>
            <person name="Paez-Espino D."/>
            <person name="Jungbluth S."/>
            <person name="Walsh D.A."/>
            <person name="Denef V.J."/>
            <person name="McMahon K.D."/>
            <person name="Konstantinidis K.T."/>
            <person name="Eloe-Fadrosh E.A."/>
            <person name="Kyrpides N.C."/>
            <person name="Woyke T."/>
        </authorList>
    </citation>
    <scope>NUCLEOTIDE SEQUENCE</scope>
    <source>
        <strain evidence="2">GVMAG-S-ERX555965-48</strain>
    </source>
</reference>
<dbReference type="EMBL" id="MN738771">
    <property type="protein sequence ID" value="QHS83978.1"/>
    <property type="molecule type" value="Genomic_DNA"/>
</dbReference>
<feature type="domain" description="Methyltransferase" evidence="1">
    <location>
        <begin position="40"/>
        <end position="124"/>
    </location>
</feature>
<accession>A0A6C0AW49</accession>
<dbReference type="AlphaFoldDB" id="A0A6C0AW49"/>
<dbReference type="GO" id="GO:0000271">
    <property type="term" value="P:polysaccharide biosynthetic process"/>
    <property type="evidence" value="ECO:0007669"/>
    <property type="project" value="TreeGrafter"/>
</dbReference>
<dbReference type="Gene3D" id="3.40.50.150">
    <property type="entry name" value="Vaccinia Virus protein VP39"/>
    <property type="match status" value="1"/>
</dbReference>
<dbReference type="SUPFAM" id="SSF53383">
    <property type="entry name" value="PLP-dependent transferases"/>
    <property type="match status" value="1"/>
</dbReference>
<evidence type="ECO:0000313" key="2">
    <source>
        <dbReference type="EMBL" id="QHS83978.1"/>
    </source>
</evidence>
<dbReference type="CDD" id="cd00616">
    <property type="entry name" value="AHBA_syn"/>
    <property type="match status" value="1"/>
</dbReference>
<dbReference type="InterPro" id="IPR029063">
    <property type="entry name" value="SAM-dependent_MTases_sf"/>
</dbReference>
<organism evidence="2">
    <name type="scientific">viral metagenome</name>
    <dbReference type="NCBI Taxonomy" id="1070528"/>
    <lineage>
        <taxon>unclassified sequences</taxon>
        <taxon>metagenomes</taxon>
        <taxon>organismal metagenomes</taxon>
    </lineage>
</organism>
<dbReference type="GO" id="GO:0008483">
    <property type="term" value="F:transaminase activity"/>
    <property type="evidence" value="ECO:0007669"/>
    <property type="project" value="TreeGrafter"/>
</dbReference>
<dbReference type="InterPro" id="IPR041698">
    <property type="entry name" value="Methyltransf_25"/>
</dbReference>
<dbReference type="InterPro" id="IPR015421">
    <property type="entry name" value="PyrdxlP-dep_Trfase_major"/>
</dbReference>
<dbReference type="Gene3D" id="3.90.1150.10">
    <property type="entry name" value="Aspartate Aminotransferase, domain 1"/>
    <property type="match status" value="1"/>
</dbReference>